<comment type="caution">
    <text evidence="2">The sequence shown here is derived from an EMBL/GenBank/DDBJ whole genome shotgun (WGS) entry which is preliminary data.</text>
</comment>
<organism evidence="2 3">
    <name type="scientific">Apophysomyces ossiformis</name>
    <dbReference type="NCBI Taxonomy" id="679940"/>
    <lineage>
        <taxon>Eukaryota</taxon>
        <taxon>Fungi</taxon>
        <taxon>Fungi incertae sedis</taxon>
        <taxon>Mucoromycota</taxon>
        <taxon>Mucoromycotina</taxon>
        <taxon>Mucoromycetes</taxon>
        <taxon>Mucorales</taxon>
        <taxon>Mucorineae</taxon>
        <taxon>Mucoraceae</taxon>
        <taxon>Apophysomyces</taxon>
    </lineage>
</organism>
<keyword evidence="3" id="KW-1185">Reference proteome</keyword>
<reference evidence="2" key="1">
    <citation type="submission" date="2020-01" db="EMBL/GenBank/DDBJ databases">
        <title>Genome Sequencing of Three Apophysomyces-Like Fungal Strains Confirms a Novel Fungal Genus in the Mucoromycota with divergent Burkholderia-like Endosymbiotic Bacteria.</title>
        <authorList>
            <person name="Stajich J.E."/>
            <person name="Macias A.M."/>
            <person name="Carter-House D."/>
            <person name="Lovett B."/>
            <person name="Kasson L.R."/>
            <person name="Berry K."/>
            <person name="Grigoriev I."/>
            <person name="Chang Y."/>
            <person name="Spatafora J."/>
            <person name="Kasson M.T."/>
        </authorList>
    </citation>
    <scope>NUCLEOTIDE SEQUENCE</scope>
    <source>
        <strain evidence="2">NRRL A-21654</strain>
    </source>
</reference>
<dbReference type="Proteomes" id="UP000605846">
    <property type="component" value="Unassembled WGS sequence"/>
</dbReference>
<feature type="chain" id="PRO_5034917403" description="Ricin B lectin domain-containing protein" evidence="1">
    <location>
        <begin position="24"/>
        <end position="207"/>
    </location>
</feature>
<accession>A0A8H7ELF1</accession>
<dbReference type="EMBL" id="JABAYA010000256">
    <property type="protein sequence ID" value="KAF7721541.1"/>
    <property type="molecule type" value="Genomic_DNA"/>
</dbReference>
<name>A0A8H7ELF1_9FUNG</name>
<sequence>MVPHRFVPVLFVIFFVCLSFVHAQGGISRTGKKDGRAIYKAAKKLSKGNYRFQARGKDQYLTFISDDNIVELKSSGQDTWQLKQHKRTKYFTVRGRNDAKLEKCISTRWEPYGRGGGYPDAAVLWQCEVDTNTKNYGGYEPIYPPKQMWLAVPDKYSKGYYKIVSASHLFDMIPRCIAHNKIKGGTKLVECKVDTRNPDLLWKIVKA</sequence>
<evidence type="ECO:0000313" key="2">
    <source>
        <dbReference type="EMBL" id="KAF7721541.1"/>
    </source>
</evidence>
<evidence type="ECO:0000256" key="1">
    <source>
        <dbReference type="SAM" id="SignalP"/>
    </source>
</evidence>
<evidence type="ECO:0000313" key="3">
    <source>
        <dbReference type="Proteomes" id="UP000605846"/>
    </source>
</evidence>
<evidence type="ECO:0008006" key="4">
    <source>
        <dbReference type="Google" id="ProtNLM"/>
    </source>
</evidence>
<proteinExistence type="predicted"/>
<gene>
    <name evidence="2" type="ORF">EC973_004515</name>
</gene>
<dbReference type="OrthoDB" id="2203282at2759"/>
<dbReference type="AlphaFoldDB" id="A0A8H7ELF1"/>
<keyword evidence="1" id="KW-0732">Signal</keyword>
<protein>
    <recommendedName>
        <fullName evidence="4">Ricin B lectin domain-containing protein</fullName>
    </recommendedName>
</protein>
<feature type="signal peptide" evidence="1">
    <location>
        <begin position="1"/>
        <end position="23"/>
    </location>
</feature>